<evidence type="ECO:0008006" key="3">
    <source>
        <dbReference type="Google" id="ProtNLM"/>
    </source>
</evidence>
<gene>
    <name evidence="1" type="ORF">GCM10023333_01720</name>
</gene>
<organism evidence="1 2">
    <name type="scientific">Ferrimonas pelagia</name>
    <dbReference type="NCBI Taxonomy" id="1177826"/>
    <lineage>
        <taxon>Bacteria</taxon>
        <taxon>Pseudomonadati</taxon>
        <taxon>Pseudomonadota</taxon>
        <taxon>Gammaproteobacteria</taxon>
        <taxon>Alteromonadales</taxon>
        <taxon>Ferrimonadaceae</taxon>
        <taxon>Ferrimonas</taxon>
    </lineage>
</organism>
<evidence type="ECO:0000313" key="2">
    <source>
        <dbReference type="Proteomes" id="UP001499988"/>
    </source>
</evidence>
<name>A0ABP9E9W5_9GAMM</name>
<keyword evidence="2" id="KW-1185">Reference proteome</keyword>
<protein>
    <recommendedName>
        <fullName evidence="3">Transposase</fullName>
    </recommendedName>
</protein>
<sequence length="61" mass="6926">MMQALAERAMLVFQQQVEGPLPDRLTKFRRVLLQDGSSFALHDDLKYSLPGRFKAYCPAAV</sequence>
<proteinExistence type="predicted"/>
<comment type="caution">
    <text evidence="1">The sequence shown here is derived from an EMBL/GenBank/DDBJ whole genome shotgun (WGS) entry which is preliminary data.</text>
</comment>
<accession>A0ABP9E9W5</accession>
<dbReference type="Proteomes" id="UP001499988">
    <property type="component" value="Unassembled WGS sequence"/>
</dbReference>
<reference evidence="2" key="1">
    <citation type="journal article" date="2019" name="Int. J. Syst. Evol. Microbiol.">
        <title>The Global Catalogue of Microorganisms (GCM) 10K type strain sequencing project: providing services to taxonomists for standard genome sequencing and annotation.</title>
        <authorList>
            <consortium name="The Broad Institute Genomics Platform"/>
            <consortium name="The Broad Institute Genome Sequencing Center for Infectious Disease"/>
            <person name="Wu L."/>
            <person name="Ma J."/>
        </authorList>
    </citation>
    <scope>NUCLEOTIDE SEQUENCE [LARGE SCALE GENOMIC DNA]</scope>
    <source>
        <strain evidence="2">JCM 18401</strain>
    </source>
</reference>
<evidence type="ECO:0000313" key="1">
    <source>
        <dbReference type="EMBL" id="GAA4872597.1"/>
    </source>
</evidence>
<dbReference type="EMBL" id="BAABJZ010000003">
    <property type="protein sequence ID" value="GAA4872597.1"/>
    <property type="molecule type" value="Genomic_DNA"/>
</dbReference>